<accession>A0A8S1BV73</accession>
<dbReference type="OrthoDB" id="5835829at2759"/>
<dbReference type="EC" id="2.4.1.17" evidence="5"/>
<comment type="subcellular location">
    <subcellularLocation>
        <location evidence="5">Membrane</location>
        <topology evidence="5">Single-pass membrane protein</topology>
    </subcellularLocation>
</comment>
<keyword evidence="5" id="KW-1133">Transmembrane helix</keyword>
<evidence type="ECO:0000256" key="5">
    <source>
        <dbReference type="RuleBase" id="RU362059"/>
    </source>
</evidence>
<dbReference type="Pfam" id="PF00201">
    <property type="entry name" value="UDPGT"/>
    <property type="match status" value="1"/>
</dbReference>
<dbReference type="Proteomes" id="UP000494165">
    <property type="component" value="Unassembled WGS sequence"/>
</dbReference>
<dbReference type="AlphaFoldDB" id="A0A8S1BV73"/>
<comment type="caution">
    <text evidence="6">The sequence shown here is derived from an EMBL/GenBank/DDBJ whole genome shotgun (WGS) entry which is preliminary data.</text>
</comment>
<organism evidence="6 7">
    <name type="scientific">Cloeon dipterum</name>
    <dbReference type="NCBI Taxonomy" id="197152"/>
    <lineage>
        <taxon>Eukaryota</taxon>
        <taxon>Metazoa</taxon>
        <taxon>Ecdysozoa</taxon>
        <taxon>Arthropoda</taxon>
        <taxon>Hexapoda</taxon>
        <taxon>Insecta</taxon>
        <taxon>Pterygota</taxon>
        <taxon>Palaeoptera</taxon>
        <taxon>Ephemeroptera</taxon>
        <taxon>Pisciforma</taxon>
        <taxon>Baetidae</taxon>
        <taxon>Cloeon</taxon>
    </lineage>
</organism>
<dbReference type="FunFam" id="3.40.50.2000:FF:000021">
    <property type="entry name" value="UDP-glucuronosyltransferase"/>
    <property type="match status" value="1"/>
</dbReference>
<evidence type="ECO:0000256" key="1">
    <source>
        <dbReference type="ARBA" id="ARBA00009995"/>
    </source>
</evidence>
<keyword evidence="5" id="KW-0732">Signal</keyword>
<keyword evidence="7" id="KW-1185">Reference proteome</keyword>
<keyword evidence="5" id="KW-0472">Membrane</keyword>
<feature type="signal peptide" evidence="5">
    <location>
        <begin position="1"/>
        <end position="25"/>
    </location>
</feature>
<evidence type="ECO:0000313" key="6">
    <source>
        <dbReference type="EMBL" id="CAB3360286.1"/>
    </source>
</evidence>
<dbReference type="GO" id="GO:0015020">
    <property type="term" value="F:glucuronosyltransferase activity"/>
    <property type="evidence" value="ECO:0007669"/>
    <property type="project" value="UniProtKB-EC"/>
</dbReference>
<proteinExistence type="inferred from homology"/>
<dbReference type="PANTHER" id="PTHR48043:SF27">
    <property type="entry name" value="UDP-GLUCURONOSYLTRANSFERASE"/>
    <property type="match status" value="1"/>
</dbReference>
<dbReference type="InterPro" id="IPR035595">
    <property type="entry name" value="UDP_glycos_trans_CS"/>
</dbReference>
<comment type="catalytic activity">
    <reaction evidence="5">
        <text>glucuronate acceptor + UDP-alpha-D-glucuronate = acceptor beta-D-glucuronoside + UDP + H(+)</text>
        <dbReference type="Rhea" id="RHEA:21032"/>
        <dbReference type="ChEBI" id="CHEBI:15378"/>
        <dbReference type="ChEBI" id="CHEBI:58052"/>
        <dbReference type="ChEBI" id="CHEBI:58223"/>
        <dbReference type="ChEBI" id="CHEBI:132367"/>
        <dbReference type="ChEBI" id="CHEBI:132368"/>
        <dbReference type="EC" id="2.4.1.17"/>
    </reaction>
</comment>
<evidence type="ECO:0000256" key="4">
    <source>
        <dbReference type="RuleBase" id="RU003718"/>
    </source>
</evidence>
<dbReference type="PROSITE" id="PS00375">
    <property type="entry name" value="UDPGT"/>
    <property type="match status" value="1"/>
</dbReference>
<feature type="transmembrane region" description="Helical" evidence="5">
    <location>
        <begin position="486"/>
        <end position="505"/>
    </location>
</feature>
<dbReference type="InterPro" id="IPR002213">
    <property type="entry name" value="UDP_glucos_trans"/>
</dbReference>
<gene>
    <name evidence="6" type="ORF">CLODIP_2_CD08814</name>
</gene>
<evidence type="ECO:0000313" key="7">
    <source>
        <dbReference type="Proteomes" id="UP000494165"/>
    </source>
</evidence>
<evidence type="ECO:0000256" key="3">
    <source>
        <dbReference type="ARBA" id="ARBA00022679"/>
    </source>
</evidence>
<name>A0A8S1BV73_9INSE</name>
<keyword evidence="3 4" id="KW-0808">Transferase</keyword>
<dbReference type="InterPro" id="IPR050271">
    <property type="entry name" value="UDP-glycosyltransferase"/>
</dbReference>
<sequence>MKYSRISTLFYLLMMFSDLLAGVNSDSIFMITMGGTKSHTVPFAALSRALVARGHNVTMLSAFPGVAEDAGAEELCPDGLVEYVNDFTKDWDLLGSRMKGDPPISPWKALQYGYQVCEATLSDPLTKHFLHSGRNFDLLLLDGAYSACALGFVHHFSAPYMLINTVGLYLAPLAALGNPEPFAITPFFNSGYTEKMNVMQRMANGAAHIFCRAMHWLLLTFTIQPILNKAFGPSGVPSVLAMQRNASFVLQNGHSSLTYSRAYLPHVAEVACLHCRPPRPLTKDLERFVSGSGPEGTVVVSMGSSVKAAAMPAALRRVFVAAFAKLRQRVIWKWENGYNSTFPETLPANVHLVRWLPQQDLLGHPKVVALVSHGGLLSMFEAAYHAKPTIMLPVFCDHDANAAKAAADGYAIKLELQGLTADRLVAAINRAIKDPTFRHKAELHSRYLLDQPISPLESAVFWTEYILRHRGAPRHLQGAALRDLSFIEWLYLDILTLLLVAFYCVRRTATLISKCATRMNCTTKKLKEH</sequence>
<dbReference type="Gene3D" id="3.40.50.2000">
    <property type="entry name" value="Glycogen Phosphorylase B"/>
    <property type="match status" value="2"/>
</dbReference>
<dbReference type="GO" id="GO:0016020">
    <property type="term" value="C:membrane"/>
    <property type="evidence" value="ECO:0007669"/>
    <property type="project" value="UniProtKB-SubCell"/>
</dbReference>
<keyword evidence="2 4" id="KW-0328">Glycosyltransferase</keyword>
<feature type="chain" id="PRO_5035964294" description="UDP-glucuronosyltransferase" evidence="5">
    <location>
        <begin position="26"/>
        <end position="529"/>
    </location>
</feature>
<dbReference type="CDD" id="cd03784">
    <property type="entry name" value="GT1_Gtf-like"/>
    <property type="match status" value="1"/>
</dbReference>
<evidence type="ECO:0000256" key="2">
    <source>
        <dbReference type="ARBA" id="ARBA00022676"/>
    </source>
</evidence>
<protein>
    <recommendedName>
        <fullName evidence="5">UDP-glucuronosyltransferase</fullName>
        <ecNumber evidence="5">2.4.1.17</ecNumber>
    </recommendedName>
</protein>
<keyword evidence="5" id="KW-0812">Transmembrane</keyword>
<dbReference type="SUPFAM" id="SSF53756">
    <property type="entry name" value="UDP-Glycosyltransferase/glycogen phosphorylase"/>
    <property type="match status" value="1"/>
</dbReference>
<comment type="similarity">
    <text evidence="1 4">Belongs to the UDP-glycosyltransferase family.</text>
</comment>
<dbReference type="PANTHER" id="PTHR48043">
    <property type="entry name" value="EG:EG0003.4 PROTEIN-RELATED"/>
    <property type="match status" value="1"/>
</dbReference>
<dbReference type="EMBL" id="CADEPI010000003">
    <property type="protein sequence ID" value="CAB3360286.1"/>
    <property type="molecule type" value="Genomic_DNA"/>
</dbReference>
<reference evidence="6 7" key="1">
    <citation type="submission" date="2020-04" db="EMBL/GenBank/DDBJ databases">
        <authorList>
            <person name="Alioto T."/>
            <person name="Alioto T."/>
            <person name="Gomez Garrido J."/>
        </authorList>
    </citation>
    <scope>NUCLEOTIDE SEQUENCE [LARGE SCALE GENOMIC DNA]</scope>
</reference>